<dbReference type="AlphaFoldDB" id="A0A239U5C9"/>
<comment type="function">
    <text evidence="1">Involved in the transposition of the insertion sequence.</text>
</comment>
<dbReference type="InterPro" id="IPR001584">
    <property type="entry name" value="Integrase_cat-core"/>
</dbReference>
<organism evidence="2 3">
    <name type="scientific">Staphylococcus piscifermentans</name>
    <dbReference type="NCBI Taxonomy" id="70258"/>
    <lineage>
        <taxon>Bacteria</taxon>
        <taxon>Bacillati</taxon>
        <taxon>Bacillota</taxon>
        <taxon>Bacilli</taxon>
        <taxon>Bacillales</taxon>
        <taxon>Staphylococcaceae</taxon>
        <taxon>Staphylococcus</taxon>
    </lineage>
</organism>
<dbReference type="InterPro" id="IPR048020">
    <property type="entry name" value="Transpos_IS3"/>
</dbReference>
<dbReference type="GO" id="GO:0015074">
    <property type="term" value="P:DNA integration"/>
    <property type="evidence" value="ECO:0007669"/>
    <property type="project" value="InterPro"/>
</dbReference>
<dbReference type="InterPro" id="IPR050900">
    <property type="entry name" value="Transposase_IS3/IS150/IS904"/>
</dbReference>
<dbReference type="Pfam" id="PF13276">
    <property type="entry name" value="HTH_21"/>
    <property type="match status" value="1"/>
</dbReference>
<sequence>MKEEKDAPLIKLIKQIIEKHNNRVGYRRITLELKEMGHKINHKKVLRLTKENNLLCTKFSHKSRSYKSYKGNTGEITKNILNRRFMSDRPYQKLLTDITQFNIMNTNTKLYLSPVLDVFSKEIIAYSISKNPTLDLAMSSLDEAILNIPQLNYRTTVHSDQGWHYQHKLWVETLKNHRIFQSMSRKGNCYDNSPMENFFGLLKQEMFYGEEFSSYEELELEIHKYIEYYNNVRRKINLKGKTPVEYRNLALKEIV</sequence>
<dbReference type="PROSITE" id="PS50994">
    <property type="entry name" value="INTEGRASE"/>
    <property type="match status" value="1"/>
</dbReference>
<dbReference type="SUPFAM" id="SSF53098">
    <property type="entry name" value="Ribonuclease H-like"/>
    <property type="match status" value="1"/>
</dbReference>
<dbReference type="Pfam" id="PF00665">
    <property type="entry name" value="rve"/>
    <property type="match status" value="1"/>
</dbReference>
<protein>
    <submittedName>
        <fullName evidence="2">Transposase</fullName>
    </submittedName>
</protein>
<keyword evidence="3" id="KW-1185">Reference proteome</keyword>
<dbReference type="InterPro" id="IPR036397">
    <property type="entry name" value="RNaseH_sf"/>
</dbReference>
<accession>A0A239U5C9</accession>
<dbReference type="GO" id="GO:0003676">
    <property type="term" value="F:nucleic acid binding"/>
    <property type="evidence" value="ECO:0007669"/>
    <property type="project" value="InterPro"/>
</dbReference>
<evidence type="ECO:0000313" key="3">
    <source>
        <dbReference type="Proteomes" id="UP000321736"/>
    </source>
</evidence>
<dbReference type="EMBL" id="BKAR01000001">
    <property type="protein sequence ID" value="GEP83498.1"/>
    <property type="molecule type" value="Genomic_DNA"/>
</dbReference>
<name>A0A239U5C9_9STAP</name>
<evidence type="ECO:0000313" key="2">
    <source>
        <dbReference type="EMBL" id="GEP83498.1"/>
    </source>
</evidence>
<proteinExistence type="predicted"/>
<evidence type="ECO:0000256" key="1">
    <source>
        <dbReference type="ARBA" id="ARBA00002286"/>
    </source>
</evidence>
<reference evidence="2 3" key="1">
    <citation type="submission" date="2019-07" db="EMBL/GenBank/DDBJ databases">
        <title>Whole genome shotgun sequence of Staphylococcus piscifermentans NBRC 109625.</title>
        <authorList>
            <person name="Hosoyama A."/>
            <person name="Uohara A."/>
            <person name="Ohji S."/>
            <person name="Ichikawa N."/>
        </authorList>
    </citation>
    <scope>NUCLEOTIDE SEQUENCE [LARGE SCALE GENOMIC DNA]</scope>
    <source>
        <strain evidence="2 3">NBRC 109625</strain>
    </source>
</reference>
<dbReference type="Gene3D" id="3.30.420.10">
    <property type="entry name" value="Ribonuclease H-like superfamily/Ribonuclease H"/>
    <property type="match status" value="1"/>
</dbReference>
<comment type="caution">
    <text evidence="2">The sequence shown here is derived from an EMBL/GenBank/DDBJ whole genome shotgun (WGS) entry which is preliminary data.</text>
</comment>
<dbReference type="Proteomes" id="UP000321736">
    <property type="component" value="Unassembled WGS sequence"/>
</dbReference>
<dbReference type="Pfam" id="PF13333">
    <property type="entry name" value="rve_2"/>
    <property type="match status" value="1"/>
</dbReference>
<dbReference type="PANTHER" id="PTHR46889">
    <property type="entry name" value="TRANSPOSASE INSF FOR INSERTION SEQUENCE IS3B-RELATED"/>
    <property type="match status" value="1"/>
</dbReference>
<dbReference type="InterPro" id="IPR012337">
    <property type="entry name" value="RNaseH-like_sf"/>
</dbReference>
<dbReference type="InterPro" id="IPR025948">
    <property type="entry name" value="HTH-like_dom"/>
</dbReference>
<dbReference type="NCBIfam" id="NF033516">
    <property type="entry name" value="transpos_IS3"/>
    <property type="match status" value="1"/>
</dbReference>
<gene>
    <name evidence="2" type="primary">tnpB</name>
    <name evidence="2" type="ORF">SPI02_00830</name>
</gene>
<dbReference type="PANTHER" id="PTHR46889:SF4">
    <property type="entry name" value="TRANSPOSASE INSO FOR INSERTION SEQUENCE ELEMENT IS911B-RELATED"/>
    <property type="match status" value="1"/>
</dbReference>